<dbReference type="InterPro" id="IPR032353">
    <property type="entry name" value="AZUL"/>
</dbReference>
<feature type="compositionally biased region" description="Basic and acidic residues" evidence="6">
    <location>
        <begin position="16"/>
        <end position="30"/>
    </location>
</feature>
<evidence type="ECO:0000256" key="6">
    <source>
        <dbReference type="SAM" id="MobiDB-lite"/>
    </source>
</evidence>
<dbReference type="Pfam" id="PF00632">
    <property type="entry name" value="HECT"/>
    <property type="match status" value="1"/>
</dbReference>
<name>A0A6A7ABW8_9PLEO</name>
<dbReference type="OrthoDB" id="5981550at2759"/>
<dbReference type="PROSITE" id="PS50237">
    <property type="entry name" value="HECT"/>
    <property type="match status" value="1"/>
</dbReference>
<dbReference type="Gene3D" id="3.30.2410.10">
    <property type="entry name" value="Hect, E3 ligase catalytic domain"/>
    <property type="match status" value="1"/>
</dbReference>
<dbReference type="AlphaFoldDB" id="A0A6A7ABW8"/>
<evidence type="ECO:0000256" key="4">
    <source>
        <dbReference type="ARBA" id="ARBA00022786"/>
    </source>
</evidence>
<keyword evidence="4 5" id="KW-0833">Ubl conjugation pathway</keyword>
<proteinExistence type="predicted"/>
<feature type="compositionally biased region" description="Basic residues" evidence="6">
    <location>
        <begin position="522"/>
        <end position="531"/>
    </location>
</feature>
<feature type="region of interest" description="Disordered" evidence="6">
    <location>
        <begin position="1"/>
        <end position="33"/>
    </location>
</feature>
<accession>A0A6A7ABW8</accession>
<evidence type="ECO:0000256" key="5">
    <source>
        <dbReference type="PROSITE-ProRule" id="PRU00104"/>
    </source>
</evidence>
<evidence type="ECO:0000256" key="1">
    <source>
        <dbReference type="ARBA" id="ARBA00000885"/>
    </source>
</evidence>
<dbReference type="InterPro" id="IPR000569">
    <property type="entry name" value="HECT_dom"/>
</dbReference>
<dbReference type="Proteomes" id="UP000799424">
    <property type="component" value="Unassembled WGS sequence"/>
</dbReference>
<reference evidence="8" key="1">
    <citation type="journal article" date="2020" name="Stud. Mycol.">
        <title>101 Dothideomycetes genomes: a test case for predicting lifestyles and emergence of pathogens.</title>
        <authorList>
            <person name="Haridas S."/>
            <person name="Albert R."/>
            <person name="Binder M."/>
            <person name="Bloem J."/>
            <person name="Labutti K."/>
            <person name="Salamov A."/>
            <person name="Andreopoulos B."/>
            <person name="Baker S."/>
            <person name="Barry K."/>
            <person name="Bills G."/>
            <person name="Bluhm B."/>
            <person name="Cannon C."/>
            <person name="Castanera R."/>
            <person name="Culley D."/>
            <person name="Daum C."/>
            <person name="Ezra D."/>
            <person name="Gonzalez J."/>
            <person name="Henrissat B."/>
            <person name="Kuo A."/>
            <person name="Liang C."/>
            <person name="Lipzen A."/>
            <person name="Lutzoni F."/>
            <person name="Magnuson J."/>
            <person name="Mondo S."/>
            <person name="Nolan M."/>
            <person name="Ohm R."/>
            <person name="Pangilinan J."/>
            <person name="Park H.-J."/>
            <person name="Ramirez L."/>
            <person name="Alfaro M."/>
            <person name="Sun H."/>
            <person name="Tritt A."/>
            <person name="Yoshinaga Y."/>
            <person name="Zwiers L.-H."/>
            <person name="Turgeon B."/>
            <person name="Goodwin S."/>
            <person name="Spatafora J."/>
            <person name="Crous P."/>
            <person name="Grigoriev I."/>
        </authorList>
    </citation>
    <scope>NUCLEOTIDE SEQUENCE</scope>
    <source>
        <strain evidence="8">CBS 113818</strain>
    </source>
</reference>
<organism evidence="8 9">
    <name type="scientific">Ophiobolus disseminans</name>
    <dbReference type="NCBI Taxonomy" id="1469910"/>
    <lineage>
        <taxon>Eukaryota</taxon>
        <taxon>Fungi</taxon>
        <taxon>Dikarya</taxon>
        <taxon>Ascomycota</taxon>
        <taxon>Pezizomycotina</taxon>
        <taxon>Dothideomycetes</taxon>
        <taxon>Pleosporomycetidae</taxon>
        <taxon>Pleosporales</taxon>
        <taxon>Pleosporineae</taxon>
        <taxon>Phaeosphaeriaceae</taxon>
        <taxon>Ophiobolus</taxon>
    </lineage>
</organism>
<protein>
    <recommendedName>
        <fullName evidence="2">HECT-type E3 ubiquitin transferase</fullName>
        <ecNumber evidence="2">2.3.2.26</ecNumber>
    </recommendedName>
</protein>
<dbReference type="PANTHER" id="PTHR45700">
    <property type="entry name" value="UBIQUITIN-PROTEIN LIGASE E3C"/>
    <property type="match status" value="1"/>
</dbReference>
<dbReference type="FunFam" id="3.30.2410.10:FF:000003">
    <property type="entry name" value="probable E3 ubiquitin-protein ligase HERC4 isoform X1"/>
    <property type="match status" value="1"/>
</dbReference>
<evidence type="ECO:0000313" key="8">
    <source>
        <dbReference type="EMBL" id="KAF2830354.1"/>
    </source>
</evidence>
<dbReference type="GO" id="GO:0000209">
    <property type="term" value="P:protein polyubiquitination"/>
    <property type="evidence" value="ECO:0007669"/>
    <property type="project" value="InterPro"/>
</dbReference>
<dbReference type="EMBL" id="MU006219">
    <property type="protein sequence ID" value="KAF2830354.1"/>
    <property type="molecule type" value="Genomic_DNA"/>
</dbReference>
<sequence length="1232" mass="140274">MSARDAPRSPASLSSEAEHAEPQRSRKIKNDALGWSRNPSLHNVIDVDDASRVLECSQVERQLRVQHVVRHYLSQILHGCRSAYCDTPTCLSAQERAASRPIRPPTQLTARALAHYLAGQDSPRRGLCPHELKVSPASLEIDGAIGTRLQQGHTHSGQYSVYPAAWTLVQHASGRLQAHGEECARDHVHALSTSLVEQRVVAAVGERHQKRKDTKSLSQNLFDSVTMIYAYSKQLPSPASILGTLRSASTSTTNAEPQSRTQHVTSTSHANDPDDTPHVKRQPHMDRQHSQRNQRARSHGQVSASSAEVLSNGQQVHRIPLPFRDFTSAIKSPKTTTQSALDGTFDLPKLSIAKTGKKNLILDSTAPDMGRISPPSARPNQIATASKPPLHPDPALPILSELNCNTLETLKDDVYDHRKHRALNDFNFSIDYDTNGRFRPSKPFVNRSLFYNFSDPETLLKSFHDRNIAFEKSPLPHLDSAHLTHSFRDWNRRNGALIFDSLWIALEALYTPPPEICSQKSPRLRPSRKSTSRCSSTEQLPGDDSNASKPHRYLSNVEAAHIVMVCIHALTSLISVGWPHTWTRLRKLRSWGIVMPIAAPDTDEYTHPYLNIVDELEYEPAIRLAERLLGALGARTCFEHILATIKKQEVHQEASDNEDCDDSLVDMVVQHLKVVERVALASKRRMTPNSSSASEDPGWTVTATLVEWLKTIITKKWDSKVQMNKWSSVGSAVMLLDKLYPDYKPLNLRETMFEIPFFNERLDTLEEPLKFLTWGEQPNTLHILQYPMLFPAEYLVRYFRTINFTSMMSQYDHTTRTHQMQRSLEMFLREPHLWLIKSRMKITLSDYLVLNVSREDPLKDTLDQLWGLEKRMLLKPLKVKMGQHEGEFGADHGGVTYEFFRVVLSEAFKPDHGMFTLDSETRVTWFQPNTLEPDWKFEMIGELFSLAVYNGVTLPVTFPLALYRFLLPAEAPLRNRDMSQGGLDHIKDGWPELAKGFEQLLEWTEGDVAELFMRDYAFSYQAFGQHVDHNMDEPYARPQQATQQSQAIRPEDLLNVKTREAKLITNENRIEFVRDYVHHLTYLSVSPQLHAFRKGFLACLAPKSLHFFSPLSLRKLIEGEQHISIPDLRSCARYDEAYSATHPTIQMFWRAVEQYNQEDRRRLLEFVTASDRVPVTGYEAITFHIARASDAEMLPTSSTCFGKLYLPQYEDEEVMRRNLELAIKNSKGFGIV</sequence>
<dbReference type="Gene3D" id="6.10.130.10">
    <property type="entry name" value="Ubiquitin-protein ligase E3A, N-terminal zinc-binding domain (AZUL)"/>
    <property type="match status" value="1"/>
</dbReference>
<feature type="compositionally biased region" description="Polar residues" evidence="6">
    <location>
        <begin position="247"/>
        <end position="270"/>
    </location>
</feature>
<dbReference type="EC" id="2.3.2.26" evidence="2"/>
<dbReference type="InterPro" id="IPR042556">
    <property type="entry name" value="AZUL_sf"/>
</dbReference>
<evidence type="ECO:0000259" key="7">
    <source>
        <dbReference type="PROSITE" id="PS50237"/>
    </source>
</evidence>
<comment type="catalytic activity">
    <reaction evidence="1">
        <text>S-ubiquitinyl-[E2 ubiquitin-conjugating enzyme]-L-cysteine + [acceptor protein]-L-lysine = [E2 ubiquitin-conjugating enzyme]-L-cysteine + N(6)-ubiquitinyl-[acceptor protein]-L-lysine.</text>
        <dbReference type="EC" id="2.3.2.26"/>
    </reaction>
</comment>
<dbReference type="InterPro" id="IPR035983">
    <property type="entry name" value="Hect_E3_ubiquitin_ligase"/>
</dbReference>
<feature type="compositionally biased region" description="Polar residues" evidence="6">
    <location>
        <begin position="300"/>
        <end position="315"/>
    </location>
</feature>
<dbReference type="SMART" id="SM00119">
    <property type="entry name" value="HECTc"/>
    <property type="match status" value="1"/>
</dbReference>
<keyword evidence="9" id="KW-1185">Reference proteome</keyword>
<dbReference type="Gene3D" id="3.90.1750.10">
    <property type="entry name" value="Hect, E3 ligase catalytic domains"/>
    <property type="match status" value="1"/>
</dbReference>
<dbReference type="InterPro" id="IPR044611">
    <property type="entry name" value="E3A/B/C-like"/>
</dbReference>
<feature type="region of interest" description="Disordered" evidence="6">
    <location>
        <begin position="247"/>
        <end position="315"/>
    </location>
</feature>
<feature type="active site" description="Glycyl thioester intermediate" evidence="5">
    <location>
        <position position="1200"/>
    </location>
</feature>
<feature type="region of interest" description="Disordered" evidence="6">
    <location>
        <begin position="518"/>
        <end position="549"/>
    </location>
</feature>
<dbReference type="GO" id="GO:0061630">
    <property type="term" value="F:ubiquitin protein ligase activity"/>
    <property type="evidence" value="ECO:0007669"/>
    <property type="project" value="UniProtKB-EC"/>
</dbReference>
<evidence type="ECO:0000256" key="2">
    <source>
        <dbReference type="ARBA" id="ARBA00012485"/>
    </source>
</evidence>
<keyword evidence="3" id="KW-0808">Transferase</keyword>
<dbReference type="Gene3D" id="3.30.2160.10">
    <property type="entry name" value="Hect, E3 ligase catalytic domain"/>
    <property type="match status" value="1"/>
</dbReference>
<feature type="domain" description="HECT" evidence="7">
    <location>
        <begin position="869"/>
        <end position="1232"/>
    </location>
</feature>
<evidence type="ECO:0000256" key="3">
    <source>
        <dbReference type="ARBA" id="ARBA00022679"/>
    </source>
</evidence>
<dbReference type="SUPFAM" id="SSF56204">
    <property type="entry name" value="Hect, E3 ligase catalytic domain"/>
    <property type="match status" value="1"/>
</dbReference>
<gene>
    <name evidence="8" type="ORF">CC86DRAFT_160452</name>
</gene>
<feature type="compositionally biased region" description="Basic and acidic residues" evidence="6">
    <location>
        <begin position="271"/>
        <end position="289"/>
    </location>
</feature>
<dbReference type="Pfam" id="PF16558">
    <property type="entry name" value="AZUL"/>
    <property type="match status" value="1"/>
</dbReference>
<evidence type="ECO:0000313" key="9">
    <source>
        <dbReference type="Proteomes" id="UP000799424"/>
    </source>
</evidence>
<feature type="region of interest" description="Disordered" evidence="6">
    <location>
        <begin position="364"/>
        <end position="384"/>
    </location>
</feature>